<feature type="compositionally biased region" description="Polar residues" evidence="1">
    <location>
        <begin position="98"/>
        <end position="108"/>
    </location>
</feature>
<dbReference type="Proteomes" id="UP001595855">
    <property type="component" value="Unassembled WGS sequence"/>
</dbReference>
<dbReference type="RefSeq" id="WP_328662259.1">
    <property type="nucleotide sequence ID" value="NZ_BAAATN010000019.1"/>
</dbReference>
<comment type="caution">
    <text evidence="2">The sequence shown here is derived from an EMBL/GenBank/DDBJ whole genome shotgun (WGS) entry which is preliminary data.</text>
</comment>
<dbReference type="EMBL" id="JBHSJO010000002">
    <property type="protein sequence ID" value="MFC5020280.1"/>
    <property type="molecule type" value="Genomic_DNA"/>
</dbReference>
<sequence length="115" mass="12317">MRLLETADDGKVTKRLVTGLPLDAKEATLAEATPEHVVLVYQTSRTWQWALVDLATTAVVQHRDMRSASDAVAVSDTGLQGPGVLRSPSAPTYRPSFAGTTRTPSSSDGDCRPHV</sequence>
<evidence type="ECO:0000313" key="2">
    <source>
        <dbReference type="EMBL" id="MFC5020280.1"/>
    </source>
</evidence>
<reference evidence="3" key="1">
    <citation type="journal article" date="2019" name="Int. J. Syst. Evol. Microbiol.">
        <title>The Global Catalogue of Microorganisms (GCM) 10K type strain sequencing project: providing services to taxonomists for standard genome sequencing and annotation.</title>
        <authorList>
            <consortium name="The Broad Institute Genomics Platform"/>
            <consortium name="The Broad Institute Genome Sequencing Center for Infectious Disease"/>
            <person name="Wu L."/>
            <person name="Ma J."/>
        </authorList>
    </citation>
    <scope>NUCLEOTIDE SEQUENCE [LARGE SCALE GENOMIC DNA]</scope>
    <source>
        <strain evidence="3">CGMCC 4.1542</strain>
    </source>
</reference>
<evidence type="ECO:0000256" key="1">
    <source>
        <dbReference type="SAM" id="MobiDB-lite"/>
    </source>
</evidence>
<proteinExistence type="predicted"/>
<organism evidence="2 3">
    <name type="scientific">Streptomyces lienomycini</name>
    <dbReference type="NCBI Taxonomy" id="284035"/>
    <lineage>
        <taxon>Bacteria</taxon>
        <taxon>Bacillati</taxon>
        <taxon>Actinomycetota</taxon>
        <taxon>Actinomycetes</taxon>
        <taxon>Kitasatosporales</taxon>
        <taxon>Streptomycetaceae</taxon>
        <taxon>Streptomyces</taxon>
    </lineage>
</organism>
<accession>A0ABV9X475</accession>
<gene>
    <name evidence="2" type="ORF">ACFPRC_36255</name>
</gene>
<keyword evidence="3" id="KW-1185">Reference proteome</keyword>
<name>A0ABV9X475_9ACTN</name>
<protein>
    <submittedName>
        <fullName evidence="2">Uncharacterized protein</fullName>
    </submittedName>
</protein>
<evidence type="ECO:0000313" key="3">
    <source>
        <dbReference type="Proteomes" id="UP001595855"/>
    </source>
</evidence>
<feature type="region of interest" description="Disordered" evidence="1">
    <location>
        <begin position="71"/>
        <end position="115"/>
    </location>
</feature>